<feature type="transmembrane region" description="Helical" evidence="2">
    <location>
        <begin position="86"/>
        <end position="104"/>
    </location>
</feature>
<dbReference type="EMBL" id="BAAAYK010000038">
    <property type="protein sequence ID" value="GAA3359644.1"/>
    <property type="molecule type" value="Genomic_DNA"/>
</dbReference>
<evidence type="ECO:0000313" key="4">
    <source>
        <dbReference type="Proteomes" id="UP001500483"/>
    </source>
</evidence>
<keyword evidence="2" id="KW-1133">Transmembrane helix</keyword>
<feature type="region of interest" description="Disordered" evidence="1">
    <location>
        <begin position="1"/>
        <end position="40"/>
    </location>
</feature>
<organism evidence="3 4">
    <name type="scientific">Saccharopolyspora gregorii</name>
    <dbReference type="NCBI Taxonomy" id="33914"/>
    <lineage>
        <taxon>Bacteria</taxon>
        <taxon>Bacillati</taxon>
        <taxon>Actinomycetota</taxon>
        <taxon>Actinomycetes</taxon>
        <taxon>Pseudonocardiales</taxon>
        <taxon>Pseudonocardiaceae</taxon>
        <taxon>Saccharopolyspora</taxon>
    </lineage>
</organism>
<evidence type="ECO:0000256" key="1">
    <source>
        <dbReference type="SAM" id="MobiDB-lite"/>
    </source>
</evidence>
<accession>A0ABP6RVQ4</accession>
<keyword evidence="4" id="KW-1185">Reference proteome</keyword>
<proteinExistence type="predicted"/>
<protein>
    <submittedName>
        <fullName evidence="3">Uncharacterized protein</fullName>
    </submittedName>
</protein>
<keyword evidence="2" id="KW-0472">Membrane</keyword>
<comment type="caution">
    <text evidence="3">The sequence shown here is derived from an EMBL/GenBank/DDBJ whole genome shotgun (WGS) entry which is preliminary data.</text>
</comment>
<sequence length="198" mass="22252">MPEIAPKPNPHTGKPRPPRAPVSANYSGDEKNDPAKAKYPTAPDGRGPVLEWHQSRASTSVLSGFFLLLILLVIMCLRDWGVSWMGTWWLWLFIIWPPFVFYFIGKSVGISAGSDWFAVKNAYVDTYELTEVKVVGASGGLAWDLELKDKQGNELSINLREIQTNRDLWDLVYNGIVHSVQRGSAKTNPRALDKLKLR</sequence>
<dbReference type="Proteomes" id="UP001500483">
    <property type="component" value="Unassembled WGS sequence"/>
</dbReference>
<dbReference type="RefSeq" id="WP_344928110.1">
    <property type="nucleotide sequence ID" value="NZ_BAAAYK010000038.1"/>
</dbReference>
<reference evidence="4" key="1">
    <citation type="journal article" date="2019" name="Int. J. Syst. Evol. Microbiol.">
        <title>The Global Catalogue of Microorganisms (GCM) 10K type strain sequencing project: providing services to taxonomists for standard genome sequencing and annotation.</title>
        <authorList>
            <consortium name="The Broad Institute Genomics Platform"/>
            <consortium name="The Broad Institute Genome Sequencing Center for Infectious Disease"/>
            <person name="Wu L."/>
            <person name="Ma J."/>
        </authorList>
    </citation>
    <scope>NUCLEOTIDE SEQUENCE [LARGE SCALE GENOMIC DNA]</scope>
    <source>
        <strain evidence="4">JCM 9687</strain>
    </source>
</reference>
<evidence type="ECO:0000313" key="3">
    <source>
        <dbReference type="EMBL" id="GAA3359644.1"/>
    </source>
</evidence>
<name>A0ABP6RVQ4_9PSEU</name>
<feature type="transmembrane region" description="Helical" evidence="2">
    <location>
        <begin position="61"/>
        <end position="80"/>
    </location>
</feature>
<gene>
    <name evidence="3" type="ORF">GCM10020366_36480</name>
</gene>
<keyword evidence="2" id="KW-0812">Transmembrane</keyword>
<evidence type="ECO:0000256" key="2">
    <source>
        <dbReference type="SAM" id="Phobius"/>
    </source>
</evidence>